<accession>A0ABP8IY58</accession>
<dbReference type="PANTHER" id="PTHR36842:SF1">
    <property type="entry name" value="PROTEIN TOLB"/>
    <property type="match status" value="1"/>
</dbReference>
<dbReference type="NCBIfam" id="TIGR04183">
    <property type="entry name" value="Por_Secre_tail"/>
    <property type="match status" value="1"/>
</dbReference>
<name>A0ABP8IY58_9BACT</name>
<feature type="domain" description="PKD" evidence="1">
    <location>
        <begin position="385"/>
        <end position="462"/>
    </location>
</feature>
<dbReference type="CDD" id="cd00146">
    <property type="entry name" value="PKD"/>
    <property type="match status" value="3"/>
</dbReference>
<dbReference type="InterPro" id="IPR045474">
    <property type="entry name" value="GEVED"/>
</dbReference>
<organism evidence="2 3">
    <name type="scientific">Hymenobacter koreensis</name>
    <dbReference type="NCBI Taxonomy" id="1084523"/>
    <lineage>
        <taxon>Bacteria</taxon>
        <taxon>Pseudomonadati</taxon>
        <taxon>Bacteroidota</taxon>
        <taxon>Cytophagia</taxon>
        <taxon>Cytophagales</taxon>
        <taxon>Hymenobacteraceae</taxon>
        <taxon>Hymenobacter</taxon>
    </lineage>
</organism>
<feature type="domain" description="PKD" evidence="1">
    <location>
        <begin position="623"/>
        <end position="706"/>
    </location>
</feature>
<dbReference type="SMART" id="SM00089">
    <property type="entry name" value="PKD"/>
    <property type="match status" value="3"/>
</dbReference>
<dbReference type="InterPro" id="IPR026444">
    <property type="entry name" value="Secre_tail"/>
</dbReference>
<protein>
    <recommendedName>
        <fullName evidence="1">PKD domain-containing protein</fullName>
    </recommendedName>
</protein>
<dbReference type="Pfam" id="PF18962">
    <property type="entry name" value="Por_Secre_tail"/>
    <property type="match status" value="1"/>
</dbReference>
<dbReference type="InterPro" id="IPR013783">
    <property type="entry name" value="Ig-like_fold"/>
</dbReference>
<dbReference type="InterPro" id="IPR022409">
    <property type="entry name" value="PKD/Chitinase_dom"/>
</dbReference>
<proteinExistence type="predicted"/>
<comment type="caution">
    <text evidence="2">The sequence shown here is derived from an EMBL/GenBank/DDBJ whole genome shotgun (WGS) entry which is preliminary data.</text>
</comment>
<dbReference type="PANTHER" id="PTHR36842">
    <property type="entry name" value="PROTEIN TOLB HOMOLOG"/>
    <property type="match status" value="1"/>
</dbReference>
<evidence type="ECO:0000313" key="2">
    <source>
        <dbReference type="EMBL" id="GAA4379812.1"/>
    </source>
</evidence>
<dbReference type="SUPFAM" id="SSF49299">
    <property type="entry name" value="PKD domain"/>
    <property type="match status" value="3"/>
</dbReference>
<feature type="domain" description="PKD" evidence="1">
    <location>
        <begin position="150"/>
        <end position="228"/>
    </location>
</feature>
<dbReference type="EMBL" id="BAABHA010000003">
    <property type="protein sequence ID" value="GAA4379812.1"/>
    <property type="molecule type" value="Genomic_DNA"/>
</dbReference>
<evidence type="ECO:0000259" key="1">
    <source>
        <dbReference type="PROSITE" id="PS50093"/>
    </source>
</evidence>
<evidence type="ECO:0000313" key="3">
    <source>
        <dbReference type="Proteomes" id="UP001500454"/>
    </source>
</evidence>
<dbReference type="Gene3D" id="2.60.40.10">
    <property type="entry name" value="Immunoglobulins"/>
    <property type="match status" value="3"/>
</dbReference>
<dbReference type="Pfam" id="PF18911">
    <property type="entry name" value="PKD_4"/>
    <property type="match status" value="3"/>
</dbReference>
<dbReference type="PROSITE" id="PS50093">
    <property type="entry name" value="PKD"/>
    <property type="match status" value="3"/>
</dbReference>
<sequence length="953" mass="100712">MCVPGAAPAANLAFGMGIYRVQLAGLDTVTRGAADGYRDYSCANGAQLQRGATYTLRVTTSPGADETVRAWLDFDADGQFSAAELVLSSPAARSHQAAFTVPASATLGQPLRLRIAADYALAPVPTACSTPQYSQTEDYRVVVSATALPAPVARFAALDTVSCGSPVAFRDQSLNAPTSWRWRFGDGTASTQQHPTHTYAQPGTYAVSLRVCNPAGCDSLTRTGYVTVLPAGPRPAACQPATTAYCCDFGVRRVRLGTLDHASAGGQTGYEDFTCARRATLTADQSALLQLTTGPAAHDVRVYLDANDDGQFDAAELLYQGLGVISPNTPLSVSATLPGLVYDRPLRLRVWADYAGSPGTTACASPQRGQVEDYTLTVRPNAAAPVAAFVLAYEQLCGPVRVALTNQTTGGATAYAWDFGDGTSSTAAAPPAHAYATPGVYPLSLVVNNAFGSDTLTRLVAVAGNCPSYCTPNGRGASSSAPQHLTRLQLAGLDNRLVRPLATPYFDFTAQYTELVQGRTYVLRGESPPWYFAGQGPWVEVTAWIDYNQDGIMGASEILGTQTTGSPHELSFRVPPRAAAGATRLRVLVAMRNQLVYSHSCTPVNLSASTEDYTVVIVPEPVAPAAGFLARQRTSCNGAVQLQDTSGFSPTVWLWNFGDGGSSIQQHPTHQYTQPGTYTVELTASNAFGSTLVSRASYVTVAALAQGPRPMACRLPTPATCCGYGLARLSIGSFVYANTVAPAAGYIDETCTVPPLQLTAGSVYPLTASFQRGAYTSAYAWLDANDDGVFAPGEVVYNSNSETNTALPRSGPLQVPVGAVTGRPLRLRVLHMSNWDGLSPTSVPDPCRRDEQRAQVRDFAVIVSAAPLSVNPAAGTRADWTFYPNPAHGSITISSPKKGPLTVQIISQIGGVLLEKRIEGFSNNAVLSIAELPSGIYILSLSNHHKKHKLIVE</sequence>
<dbReference type="InterPro" id="IPR000601">
    <property type="entry name" value="PKD_dom"/>
</dbReference>
<dbReference type="Pfam" id="PF20009">
    <property type="entry name" value="GEVED"/>
    <property type="match status" value="4"/>
</dbReference>
<gene>
    <name evidence="2" type="ORF">GCM10023186_17610</name>
</gene>
<keyword evidence="3" id="KW-1185">Reference proteome</keyword>
<dbReference type="InterPro" id="IPR035986">
    <property type="entry name" value="PKD_dom_sf"/>
</dbReference>
<dbReference type="Proteomes" id="UP001500454">
    <property type="component" value="Unassembled WGS sequence"/>
</dbReference>
<reference evidence="3" key="1">
    <citation type="journal article" date="2019" name="Int. J. Syst. Evol. Microbiol.">
        <title>The Global Catalogue of Microorganisms (GCM) 10K type strain sequencing project: providing services to taxonomists for standard genome sequencing and annotation.</title>
        <authorList>
            <consortium name="The Broad Institute Genomics Platform"/>
            <consortium name="The Broad Institute Genome Sequencing Center for Infectious Disease"/>
            <person name="Wu L."/>
            <person name="Ma J."/>
        </authorList>
    </citation>
    <scope>NUCLEOTIDE SEQUENCE [LARGE SCALE GENOMIC DNA]</scope>
    <source>
        <strain evidence="3">JCM 17924</strain>
    </source>
</reference>